<dbReference type="PROSITE" id="PS50920">
    <property type="entry name" value="SOLCAR"/>
    <property type="match status" value="2"/>
</dbReference>
<sequence length="314" mass="33537">MDDLSKNQIFAVHGIAGAGSVALATGFTYPLDTIKVLTQVGSSAGKELNAAEVLMRVLSVSGNAGLFSGYGWLAFGRTFGLGARFGVYEILAAFSKDGREDNYVYPSEALLAGMAAGAIETFISSPFELIKLRMQVSSASYIPSSNFALEEGGRKPLVARLLNGCHPEKRSLNQYVDLISTLKPKNANLEGALLEYPWTMTGSGKPPSVCNVRRPSDIISLEGWSTLWRGFRSGLVRDSVFGGIFFSSWQLLHQAMLDWKAVGMNPPPRLNEEVGPLSPLAVSLAAGVSGSVAAASHGFDTARTRTQCTVLPKV</sequence>
<evidence type="ECO:0000256" key="10">
    <source>
        <dbReference type="RuleBase" id="RU000488"/>
    </source>
</evidence>
<dbReference type="GO" id="GO:0031966">
    <property type="term" value="C:mitochondrial membrane"/>
    <property type="evidence" value="ECO:0007669"/>
    <property type="project" value="UniProtKB-SubCell"/>
</dbReference>
<dbReference type="Pfam" id="PF00153">
    <property type="entry name" value="Mito_carr"/>
    <property type="match status" value="2"/>
</dbReference>
<feature type="repeat" description="Solcar" evidence="9">
    <location>
        <begin position="104"/>
        <end position="255"/>
    </location>
</feature>
<dbReference type="GO" id="GO:0022857">
    <property type="term" value="F:transmembrane transporter activity"/>
    <property type="evidence" value="ECO:0007669"/>
    <property type="project" value="TreeGrafter"/>
</dbReference>
<keyword evidence="4 9" id="KW-0812">Transmembrane</keyword>
<name>I3SNE1_LOTJA</name>
<evidence type="ECO:0000256" key="3">
    <source>
        <dbReference type="ARBA" id="ARBA00022448"/>
    </source>
</evidence>
<dbReference type="PANTHER" id="PTHR45624:SF36">
    <property type="entry name" value="S-ADENOSYLMETHIONINE CARRIER 2, CHLOROPLASTIC-RELATED"/>
    <property type="match status" value="1"/>
</dbReference>
<dbReference type="InterPro" id="IPR050567">
    <property type="entry name" value="Mitochondrial_Carrier"/>
</dbReference>
<comment type="similarity">
    <text evidence="2 10">Belongs to the mitochondrial carrier (TC 2.A.29) family.</text>
</comment>
<organism evidence="11">
    <name type="scientific">Lotus japonicus</name>
    <name type="common">Lotus corniculatus var. japonicus</name>
    <dbReference type="NCBI Taxonomy" id="34305"/>
    <lineage>
        <taxon>Eukaryota</taxon>
        <taxon>Viridiplantae</taxon>
        <taxon>Streptophyta</taxon>
        <taxon>Embryophyta</taxon>
        <taxon>Tracheophyta</taxon>
        <taxon>Spermatophyta</taxon>
        <taxon>Magnoliopsida</taxon>
        <taxon>eudicotyledons</taxon>
        <taxon>Gunneridae</taxon>
        <taxon>Pentapetalae</taxon>
        <taxon>rosids</taxon>
        <taxon>fabids</taxon>
        <taxon>Fabales</taxon>
        <taxon>Fabaceae</taxon>
        <taxon>Papilionoideae</taxon>
        <taxon>50 kb inversion clade</taxon>
        <taxon>NPAAA clade</taxon>
        <taxon>Hologalegina</taxon>
        <taxon>robinioid clade</taxon>
        <taxon>Loteae</taxon>
        <taxon>Lotus</taxon>
    </lineage>
</organism>
<proteinExistence type="evidence at transcript level"/>
<evidence type="ECO:0000256" key="9">
    <source>
        <dbReference type="PROSITE-ProRule" id="PRU00282"/>
    </source>
</evidence>
<dbReference type="SUPFAM" id="SSF103506">
    <property type="entry name" value="Mitochondrial carrier"/>
    <property type="match status" value="1"/>
</dbReference>
<accession>I3SNE1</accession>
<feature type="repeat" description="Solcar" evidence="9">
    <location>
        <begin position="8"/>
        <end position="94"/>
    </location>
</feature>
<dbReference type="Gene3D" id="1.50.40.10">
    <property type="entry name" value="Mitochondrial carrier domain"/>
    <property type="match status" value="1"/>
</dbReference>
<evidence type="ECO:0000313" key="11">
    <source>
        <dbReference type="EMBL" id="AFK41783.1"/>
    </source>
</evidence>
<evidence type="ECO:0000256" key="2">
    <source>
        <dbReference type="ARBA" id="ARBA00006375"/>
    </source>
</evidence>
<keyword evidence="3 10" id="KW-0813">Transport</keyword>
<evidence type="ECO:0000256" key="8">
    <source>
        <dbReference type="ARBA" id="ARBA00023136"/>
    </source>
</evidence>
<evidence type="ECO:0000256" key="5">
    <source>
        <dbReference type="ARBA" id="ARBA00022737"/>
    </source>
</evidence>
<evidence type="ECO:0000256" key="4">
    <source>
        <dbReference type="ARBA" id="ARBA00022692"/>
    </source>
</evidence>
<evidence type="ECO:0000256" key="7">
    <source>
        <dbReference type="ARBA" id="ARBA00023128"/>
    </source>
</evidence>
<dbReference type="EMBL" id="BT141989">
    <property type="protein sequence ID" value="AFK41783.1"/>
    <property type="molecule type" value="mRNA"/>
</dbReference>
<evidence type="ECO:0000256" key="1">
    <source>
        <dbReference type="ARBA" id="ARBA00004225"/>
    </source>
</evidence>
<protein>
    <submittedName>
        <fullName evidence="11">Uncharacterized protein</fullName>
    </submittedName>
</protein>
<comment type="subcellular location">
    <subcellularLocation>
        <location evidence="1">Mitochondrion membrane</location>
        <topology evidence="1">Multi-pass membrane protein</topology>
    </subcellularLocation>
</comment>
<keyword evidence="5" id="KW-0677">Repeat</keyword>
<dbReference type="InterPro" id="IPR023395">
    <property type="entry name" value="MCP_dom_sf"/>
</dbReference>
<evidence type="ECO:0000256" key="6">
    <source>
        <dbReference type="ARBA" id="ARBA00022989"/>
    </source>
</evidence>
<keyword evidence="7" id="KW-0496">Mitochondrion</keyword>
<dbReference type="PANTHER" id="PTHR45624">
    <property type="entry name" value="MITOCHONDRIAL BASIC AMINO ACIDS TRANSPORTER-RELATED"/>
    <property type="match status" value="1"/>
</dbReference>
<reference evidence="11" key="1">
    <citation type="submission" date="2012-05" db="EMBL/GenBank/DDBJ databases">
        <authorList>
            <person name="Krishnakumar V."/>
            <person name="Cheung F."/>
            <person name="Xiao Y."/>
            <person name="Chan A."/>
            <person name="Moskal W.A."/>
            <person name="Town C.D."/>
        </authorList>
    </citation>
    <scope>NUCLEOTIDE SEQUENCE</scope>
</reference>
<keyword evidence="8 9" id="KW-0472">Membrane</keyword>
<dbReference type="InterPro" id="IPR018108">
    <property type="entry name" value="MCP_transmembrane"/>
</dbReference>
<keyword evidence="6" id="KW-1133">Transmembrane helix</keyword>
<dbReference type="AlphaFoldDB" id="I3SNE1"/>